<keyword evidence="1" id="KW-0233">DNA recombination</keyword>
<dbReference type="GO" id="GO:0015074">
    <property type="term" value="P:DNA integration"/>
    <property type="evidence" value="ECO:0007669"/>
    <property type="project" value="InterPro"/>
</dbReference>
<name>A0A4U6CLY5_9BACT</name>
<evidence type="ECO:0000259" key="2">
    <source>
        <dbReference type="PROSITE" id="PS51898"/>
    </source>
</evidence>
<evidence type="ECO:0000313" key="3">
    <source>
        <dbReference type="EMBL" id="TKT84311.1"/>
    </source>
</evidence>
<dbReference type="AlphaFoldDB" id="A0A4U6CLY5"/>
<accession>A0A4U6CLY5</accession>
<organism evidence="3 4">
    <name type="scientific">Dyadobacter frigoris</name>
    <dbReference type="NCBI Taxonomy" id="2576211"/>
    <lineage>
        <taxon>Bacteria</taxon>
        <taxon>Pseudomonadati</taxon>
        <taxon>Bacteroidota</taxon>
        <taxon>Cytophagia</taxon>
        <taxon>Cytophagales</taxon>
        <taxon>Spirosomataceae</taxon>
        <taxon>Dyadobacter</taxon>
    </lineage>
</organism>
<dbReference type="PROSITE" id="PS51898">
    <property type="entry name" value="TYR_RECOMBINASE"/>
    <property type="match status" value="1"/>
</dbReference>
<dbReference type="InterPro" id="IPR013762">
    <property type="entry name" value="Integrase-like_cat_sf"/>
</dbReference>
<dbReference type="InterPro" id="IPR002104">
    <property type="entry name" value="Integrase_catalytic"/>
</dbReference>
<dbReference type="Proteomes" id="UP000304900">
    <property type="component" value="Unassembled WGS sequence"/>
</dbReference>
<feature type="domain" description="Tyr recombinase" evidence="2">
    <location>
        <begin position="122"/>
        <end position="338"/>
    </location>
</feature>
<dbReference type="GO" id="GO:0006310">
    <property type="term" value="P:DNA recombination"/>
    <property type="evidence" value="ECO:0007669"/>
    <property type="project" value="UniProtKB-KW"/>
</dbReference>
<evidence type="ECO:0000313" key="4">
    <source>
        <dbReference type="Proteomes" id="UP000304900"/>
    </source>
</evidence>
<reference evidence="3 4" key="1">
    <citation type="submission" date="2019-05" db="EMBL/GenBank/DDBJ databases">
        <title>Dyadobacter AR-3-8 sp. nov., isolated from arctic soil.</title>
        <authorList>
            <person name="Chaudhary D.K."/>
        </authorList>
    </citation>
    <scope>NUCLEOTIDE SEQUENCE [LARGE SCALE GENOMIC DNA]</scope>
    <source>
        <strain evidence="3 4">AR-3-8</strain>
    </source>
</reference>
<dbReference type="Pfam" id="PF00589">
    <property type="entry name" value="Phage_integrase"/>
    <property type="match status" value="1"/>
</dbReference>
<comment type="caution">
    <text evidence="3">The sequence shown here is derived from an EMBL/GenBank/DDBJ whole genome shotgun (WGS) entry which is preliminary data.</text>
</comment>
<keyword evidence="4" id="KW-1185">Reference proteome</keyword>
<evidence type="ECO:0000256" key="1">
    <source>
        <dbReference type="ARBA" id="ARBA00023172"/>
    </source>
</evidence>
<dbReference type="InterPro" id="IPR011010">
    <property type="entry name" value="DNA_brk_join_enz"/>
</dbReference>
<protein>
    <recommendedName>
        <fullName evidence="2">Tyr recombinase domain-containing protein</fullName>
    </recommendedName>
</protein>
<dbReference type="Gene3D" id="1.10.443.10">
    <property type="entry name" value="Intergrase catalytic core"/>
    <property type="match status" value="1"/>
</dbReference>
<dbReference type="InterPro" id="IPR050090">
    <property type="entry name" value="Tyrosine_recombinase_XerCD"/>
</dbReference>
<dbReference type="SUPFAM" id="SSF56349">
    <property type="entry name" value="DNA breaking-rejoining enzymes"/>
    <property type="match status" value="1"/>
</dbReference>
<dbReference type="EMBL" id="SZVO01000047">
    <property type="protein sequence ID" value="TKT84311.1"/>
    <property type="molecule type" value="Genomic_DNA"/>
</dbReference>
<proteinExistence type="predicted"/>
<dbReference type="PANTHER" id="PTHR30349:SF64">
    <property type="entry name" value="PROPHAGE INTEGRASE INTD-RELATED"/>
    <property type="match status" value="1"/>
</dbReference>
<dbReference type="OrthoDB" id="9766545at2"/>
<sequence>MFRQFPVVSMNRKEVFFMSKLNYQSIYAPYIKEFIAIKNGLGYTSLRAQWILLELDSFFVNNEVKELGITQQQVEQWRATRINDAQCTIYDKYCTLAQFCKYMCRIGYDSYIPRLPRKISGFTPYIFTNEQMIGIFQACDHYELYDRHLNTTLFIMPAVIRLLYGTGLRINEALSLKNKDVDFEKQCLYIRKSKNGDERISPLSETLVTVLRQYLQYRDRMPLPRLNDEKNFFFVSPMGKRCSQVVVYYWFKKMLAASGIPHQGNHKGPRLHDLRHTFAVHSLVKMSKAGLDLYYSLPLLSTCLGHKSLKSTDHYVRLTAEIYQDVLNDGNEISAHVFPKTQTNAAYGND</sequence>
<dbReference type="PANTHER" id="PTHR30349">
    <property type="entry name" value="PHAGE INTEGRASE-RELATED"/>
    <property type="match status" value="1"/>
</dbReference>
<dbReference type="GO" id="GO:0003677">
    <property type="term" value="F:DNA binding"/>
    <property type="evidence" value="ECO:0007669"/>
    <property type="project" value="InterPro"/>
</dbReference>
<gene>
    <name evidence="3" type="ORF">FDK13_35105</name>
</gene>